<sequence length="66" mass="7066">MSGIDSRGRHFRRRIGLDAFSLDIGDCSSGPLFPAHFAGATAAGVHVKALHPVIPAGYWKRKGTMC</sequence>
<protein>
    <submittedName>
        <fullName evidence="1">Uncharacterized protein</fullName>
    </submittedName>
</protein>
<comment type="caution">
    <text evidence="1">The sequence shown here is derived from an EMBL/GenBank/DDBJ whole genome shotgun (WGS) entry which is preliminary data.</text>
</comment>
<organism evidence="1 2">
    <name type="scientific">Nonomuraea mangrovi</name>
    <dbReference type="NCBI Taxonomy" id="2316207"/>
    <lineage>
        <taxon>Bacteria</taxon>
        <taxon>Bacillati</taxon>
        <taxon>Actinomycetota</taxon>
        <taxon>Actinomycetes</taxon>
        <taxon>Streptosporangiales</taxon>
        <taxon>Streptosporangiaceae</taxon>
        <taxon>Nonomuraea</taxon>
    </lineage>
</organism>
<keyword evidence="2" id="KW-1185">Reference proteome</keyword>
<dbReference type="EMBL" id="JBHUFV010000033">
    <property type="protein sequence ID" value="MFD1933889.1"/>
    <property type="molecule type" value="Genomic_DNA"/>
</dbReference>
<proteinExistence type="predicted"/>
<dbReference type="Proteomes" id="UP001597368">
    <property type="component" value="Unassembled WGS sequence"/>
</dbReference>
<name>A0ABW4SY45_9ACTN</name>
<reference evidence="2" key="1">
    <citation type="journal article" date="2019" name="Int. J. Syst. Evol. Microbiol.">
        <title>The Global Catalogue of Microorganisms (GCM) 10K type strain sequencing project: providing services to taxonomists for standard genome sequencing and annotation.</title>
        <authorList>
            <consortium name="The Broad Institute Genomics Platform"/>
            <consortium name="The Broad Institute Genome Sequencing Center for Infectious Disease"/>
            <person name="Wu L."/>
            <person name="Ma J."/>
        </authorList>
    </citation>
    <scope>NUCLEOTIDE SEQUENCE [LARGE SCALE GENOMIC DNA]</scope>
    <source>
        <strain evidence="2">ICMP 6774ER</strain>
    </source>
</reference>
<dbReference type="RefSeq" id="WP_379573929.1">
    <property type="nucleotide sequence ID" value="NZ_JBHUFV010000033.1"/>
</dbReference>
<evidence type="ECO:0000313" key="2">
    <source>
        <dbReference type="Proteomes" id="UP001597368"/>
    </source>
</evidence>
<evidence type="ECO:0000313" key="1">
    <source>
        <dbReference type="EMBL" id="MFD1933889.1"/>
    </source>
</evidence>
<accession>A0ABW4SY45</accession>
<gene>
    <name evidence="1" type="ORF">ACFSKW_20715</name>
</gene>